<name>A0A067RGC6_ZOONE</name>
<gene>
    <name evidence="3" type="ORF">L798_13084</name>
</gene>
<feature type="region of interest" description="Disordered" evidence="2">
    <location>
        <begin position="344"/>
        <end position="368"/>
    </location>
</feature>
<keyword evidence="1" id="KW-0175">Coiled coil</keyword>
<dbReference type="AlphaFoldDB" id="A0A067RGC6"/>
<protein>
    <submittedName>
        <fullName evidence="3">Uncharacterized protein</fullName>
    </submittedName>
</protein>
<proteinExistence type="predicted"/>
<dbReference type="Proteomes" id="UP000027135">
    <property type="component" value="Unassembled WGS sequence"/>
</dbReference>
<evidence type="ECO:0000256" key="2">
    <source>
        <dbReference type="SAM" id="MobiDB-lite"/>
    </source>
</evidence>
<dbReference type="InParanoid" id="A0A067RGC6"/>
<keyword evidence="4" id="KW-1185">Reference proteome</keyword>
<dbReference type="EMBL" id="KK852484">
    <property type="protein sequence ID" value="KDR22832.1"/>
    <property type="molecule type" value="Genomic_DNA"/>
</dbReference>
<evidence type="ECO:0000313" key="3">
    <source>
        <dbReference type="EMBL" id="KDR22832.1"/>
    </source>
</evidence>
<organism evidence="3 4">
    <name type="scientific">Zootermopsis nevadensis</name>
    <name type="common">Dampwood termite</name>
    <dbReference type="NCBI Taxonomy" id="136037"/>
    <lineage>
        <taxon>Eukaryota</taxon>
        <taxon>Metazoa</taxon>
        <taxon>Ecdysozoa</taxon>
        <taxon>Arthropoda</taxon>
        <taxon>Hexapoda</taxon>
        <taxon>Insecta</taxon>
        <taxon>Pterygota</taxon>
        <taxon>Neoptera</taxon>
        <taxon>Polyneoptera</taxon>
        <taxon>Dictyoptera</taxon>
        <taxon>Blattodea</taxon>
        <taxon>Blattoidea</taxon>
        <taxon>Termitoidae</taxon>
        <taxon>Termopsidae</taxon>
        <taxon>Zootermopsis</taxon>
    </lineage>
</organism>
<sequence>MTTEVGITLCLKKARVRKPRREEKRINIQKLPQVIKNSKPIIRPENDRFTHTAKTKPIAYKDHTGAILPRDEGSKMQIKEIKQVNAPYKSQYGQKSKKTAAPVPKANIARKPVKDITELKRLDALFRKKNTYFYSEKVTYLKEQANFMKLYNSLVDLHKRVLNLTGIDLGPVEEVKVINCNTKSTPITYRQSQPNYRDQDKEEYESDLIEGLNSDELENTSLSQELQPFAAELDDGQDEGSKNKYYKVSKKVRQSSNISERRLSRPKHEITHLQPQIKVTEGRPTTKKYSSPHKAKDQIKIYRDAKEEWRMIRDTRTSWVPDIMEESSGVATVDCQRKLDFDIQKPKGEQVSSRSQNALHNRQDRGNRDLDDIRGILKEVLAQLTELRQEGRDRAENLYNVVKLVQTQVAEVQQQVVDLQASLISNYRPKKEMEFTRTRENRQEMKNRAFQIVARNLLEEQQRERDKITKATLKVKESKTTVDGKKSYLSKMNIKNLFKSNTTNARRR</sequence>
<feature type="coiled-coil region" evidence="1">
    <location>
        <begin position="370"/>
        <end position="422"/>
    </location>
</feature>
<accession>A0A067RGC6</accession>
<feature type="compositionally biased region" description="Polar residues" evidence="2">
    <location>
        <begin position="350"/>
        <end position="360"/>
    </location>
</feature>
<evidence type="ECO:0000313" key="4">
    <source>
        <dbReference type="Proteomes" id="UP000027135"/>
    </source>
</evidence>
<evidence type="ECO:0000256" key="1">
    <source>
        <dbReference type="SAM" id="Coils"/>
    </source>
</evidence>
<reference evidence="3 4" key="1">
    <citation type="journal article" date="2014" name="Nat. Commun.">
        <title>Molecular traces of alternative social organization in a termite genome.</title>
        <authorList>
            <person name="Terrapon N."/>
            <person name="Li C."/>
            <person name="Robertson H.M."/>
            <person name="Ji L."/>
            <person name="Meng X."/>
            <person name="Booth W."/>
            <person name="Chen Z."/>
            <person name="Childers C.P."/>
            <person name="Glastad K.M."/>
            <person name="Gokhale K."/>
            <person name="Gowin J."/>
            <person name="Gronenberg W."/>
            <person name="Hermansen R.A."/>
            <person name="Hu H."/>
            <person name="Hunt B.G."/>
            <person name="Huylmans A.K."/>
            <person name="Khalil S.M."/>
            <person name="Mitchell R.D."/>
            <person name="Munoz-Torres M.C."/>
            <person name="Mustard J.A."/>
            <person name="Pan H."/>
            <person name="Reese J.T."/>
            <person name="Scharf M.E."/>
            <person name="Sun F."/>
            <person name="Vogel H."/>
            <person name="Xiao J."/>
            <person name="Yang W."/>
            <person name="Yang Z."/>
            <person name="Yang Z."/>
            <person name="Zhou J."/>
            <person name="Zhu J."/>
            <person name="Brent C.S."/>
            <person name="Elsik C.G."/>
            <person name="Goodisman M.A."/>
            <person name="Liberles D.A."/>
            <person name="Roe R.M."/>
            <person name="Vargo E.L."/>
            <person name="Vilcinskas A."/>
            <person name="Wang J."/>
            <person name="Bornberg-Bauer E."/>
            <person name="Korb J."/>
            <person name="Zhang G."/>
            <person name="Liebig J."/>
        </authorList>
    </citation>
    <scope>NUCLEOTIDE SEQUENCE [LARGE SCALE GENOMIC DNA]</scope>
    <source>
        <tissue evidence="3">Whole organism</tissue>
    </source>
</reference>